<keyword evidence="2" id="KW-0067">ATP-binding</keyword>
<proteinExistence type="predicted"/>
<dbReference type="PRINTS" id="PR00301">
    <property type="entry name" value="HEATSHOCK70"/>
</dbReference>
<feature type="repeat" description="TPR" evidence="3">
    <location>
        <begin position="495"/>
        <end position="528"/>
    </location>
</feature>
<reference evidence="4 5" key="1">
    <citation type="journal article" date="2004" name="Science">
        <title>The genome of the diatom Thalassiosira pseudonana: ecology, evolution, and metabolism.</title>
        <authorList>
            <person name="Armbrust E.V."/>
            <person name="Berges J.A."/>
            <person name="Bowler C."/>
            <person name="Green B.R."/>
            <person name="Martinez D."/>
            <person name="Putnam N.H."/>
            <person name="Zhou S."/>
            <person name="Allen A.E."/>
            <person name="Apt K.E."/>
            <person name="Bechner M."/>
            <person name="Brzezinski M.A."/>
            <person name="Chaal B.K."/>
            <person name="Chiovitti A."/>
            <person name="Davis A.K."/>
            <person name="Demarest M.S."/>
            <person name="Detter J.C."/>
            <person name="Glavina T."/>
            <person name="Goodstein D."/>
            <person name="Hadi M.Z."/>
            <person name="Hellsten U."/>
            <person name="Hildebrand M."/>
            <person name="Jenkins B.D."/>
            <person name="Jurka J."/>
            <person name="Kapitonov V.V."/>
            <person name="Kroger N."/>
            <person name="Lau W.W."/>
            <person name="Lane T.W."/>
            <person name="Larimer F.W."/>
            <person name="Lippmeier J.C."/>
            <person name="Lucas S."/>
            <person name="Medina M."/>
            <person name="Montsant A."/>
            <person name="Obornik M."/>
            <person name="Parker M.S."/>
            <person name="Palenik B."/>
            <person name="Pazour G.J."/>
            <person name="Richardson P.M."/>
            <person name="Rynearson T.A."/>
            <person name="Saito M.A."/>
            <person name="Schwartz D.C."/>
            <person name="Thamatrakoln K."/>
            <person name="Valentin K."/>
            <person name="Vardi A."/>
            <person name="Wilkerson F.P."/>
            <person name="Rokhsar D.S."/>
        </authorList>
    </citation>
    <scope>NUCLEOTIDE SEQUENCE [LARGE SCALE GENOMIC DNA]</scope>
    <source>
        <strain evidence="4 5">CCMP1335</strain>
    </source>
</reference>
<gene>
    <name evidence="4" type="ORF">THAPSDRAFT_270148</name>
</gene>
<dbReference type="GO" id="GO:0005829">
    <property type="term" value="C:cytosol"/>
    <property type="evidence" value="ECO:0000318"/>
    <property type="project" value="GO_Central"/>
</dbReference>
<dbReference type="Gene3D" id="3.30.420.40">
    <property type="match status" value="3"/>
</dbReference>
<dbReference type="GO" id="GO:0005634">
    <property type="term" value="C:nucleus"/>
    <property type="evidence" value="ECO:0000318"/>
    <property type="project" value="GO_Central"/>
</dbReference>
<dbReference type="Pfam" id="PF14559">
    <property type="entry name" value="TPR_19"/>
    <property type="match status" value="1"/>
</dbReference>
<dbReference type="PaxDb" id="35128-Thaps270148"/>
<dbReference type="AlphaFoldDB" id="B8CGN9"/>
<dbReference type="GO" id="GO:0140662">
    <property type="term" value="F:ATP-dependent protein folding chaperone"/>
    <property type="evidence" value="ECO:0007669"/>
    <property type="project" value="InterPro"/>
</dbReference>
<dbReference type="OMA" id="KNAVNNC"/>
<dbReference type="Proteomes" id="UP000001449">
    <property type="component" value="Chromosome 24"/>
</dbReference>
<dbReference type="Pfam" id="PF00012">
    <property type="entry name" value="HSP70"/>
    <property type="match status" value="2"/>
</dbReference>
<dbReference type="Gene3D" id="1.25.40.10">
    <property type="entry name" value="Tetratricopeptide repeat domain"/>
    <property type="match status" value="1"/>
</dbReference>
<dbReference type="InterPro" id="IPR013126">
    <property type="entry name" value="Hsp_70_fam"/>
</dbReference>
<dbReference type="GO" id="GO:0000774">
    <property type="term" value="F:adenyl-nucleotide exchange factor activity"/>
    <property type="evidence" value="ECO:0000318"/>
    <property type="project" value="GO_Central"/>
</dbReference>
<sequence length="592" mass="65385">MNDDASAATITVGIDLGTLQTKVTLGPTYDHELVRNSHGDHTLPTAITFPGQHRARLIGEDAADVSRADGNTVAMLDRLLVGDKSLNFVFAVPPSYPTCTREALMDAAHAASVSNCAVVDSTEAVTAVYAKKFGDAAAATAGDGGDKKVVLVVEMGHARTSVSLLQLEVNKHTSKVKVLSNTCSSTLGAGIIDICLYHHFLANLPSLSHAQFRTNSRHGQRLLEGCKKLKHLLSMLPEGKITVESIGKNDMDVTLSGNRDLLKQLCEEKVVDELNKLLQSTFEKAGGTEAIGDIAIVELTGGGMRIPMLQDAIHEERKARRQQLLENESAMAQRDVLLLRKDEIRNQIEAHILELRSARHSSKHSSLLPTSEEFTIQLLDGTDDWLFSDLCEEATVEQLEEKWASIQSITQHLCGDFLAAKQADAEQKDREMEAEAKLAAAERDIVMKNKGEANELFSDGNYKFAAARYAKALSHCSKFFDLSPEEEQEVKDVKLSLHINMALAYIKLEKLDNAYQSCNEALKLDETNVKALYRRATVLYQKRKFDEAVKDLKEAEKQAPEDKAVKKLRRLVDQQVARQMSKEKAMAKKMFG</sequence>
<accession>B8CGN9</accession>
<evidence type="ECO:0000256" key="1">
    <source>
        <dbReference type="ARBA" id="ARBA00022741"/>
    </source>
</evidence>
<dbReference type="Gene3D" id="3.90.640.10">
    <property type="entry name" value="Actin, Chain A, domain 4"/>
    <property type="match status" value="1"/>
</dbReference>
<protein>
    <submittedName>
        <fullName evidence="4">Heat shock protein-like protein</fullName>
    </submittedName>
</protein>
<dbReference type="EMBL" id="CM000655">
    <property type="protein sequence ID" value="EED87358.1"/>
    <property type="molecule type" value="Genomic_DNA"/>
</dbReference>
<dbReference type="InterPro" id="IPR011990">
    <property type="entry name" value="TPR-like_helical_dom_sf"/>
</dbReference>
<evidence type="ECO:0000256" key="3">
    <source>
        <dbReference type="PROSITE-ProRule" id="PRU00339"/>
    </source>
</evidence>
<dbReference type="eggNOG" id="KOG0543">
    <property type="taxonomic scope" value="Eukaryota"/>
</dbReference>
<dbReference type="InParanoid" id="B8CGN9"/>
<name>B8CGN9_THAPS</name>
<dbReference type="PANTHER" id="PTHR45639:SF28">
    <property type="entry name" value="HEAT SHOCK PROTEIN-LIKE PROTEIN"/>
    <property type="match status" value="1"/>
</dbReference>
<dbReference type="SMART" id="SM00028">
    <property type="entry name" value="TPR"/>
    <property type="match status" value="3"/>
</dbReference>
<evidence type="ECO:0000313" key="4">
    <source>
        <dbReference type="EMBL" id="EED87358.1"/>
    </source>
</evidence>
<dbReference type="HOGENOM" id="CLU_391053_0_0_1"/>
<keyword evidence="3" id="KW-0802">TPR repeat</keyword>
<dbReference type="KEGG" id="tps:THAPSDRAFT_270148"/>
<dbReference type="STRING" id="35128.B8CGN9"/>
<dbReference type="PROSITE" id="PS50005">
    <property type="entry name" value="TPR"/>
    <property type="match status" value="2"/>
</dbReference>
<dbReference type="GeneID" id="7451973"/>
<evidence type="ECO:0000313" key="5">
    <source>
        <dbReference type="Proteomes" id="UP000001449"/>
    </source>
</evidence>
<dbReference type="SUPFAM" id="SSF53067">
    <property type="entry name" value="Actin-like ATPase domain"/>
    <property type="match status" value="2"/>
</dbReference>
<dbReference type="GO" id="GO:0005524">
    <property type="term" value="F:ATP binding"/>
    <property type="evidence" value="ECO:0007669"/>
    <property type="project" value="UniProtKB-KW"/>
</dbReference>
<dbReference type="eggNOG" id="KOG0103">
    <property type="taxonomic scope" value="Eukaryota"/>
</dbReference>
<dbReference type="GO" id="GO:0006457">
    <property type="term" value="P:protein folding"/>
    <property type="evidence" value="ECO:0000318"/>
    <property type="project" value="GO_Central"/>
</dbReference>
<keyword evidence="5" id="KW-1185">Reference proteome</keyword>
<reference evidence="4 5" key="2">
    <citation type="journal article" date="2008" name="Nature">
        <title>The Phaeodactylum genome reveals the evolutionary history of diatom genomes.</title>
        <authorList>
            <person name="Bowler C."/>
            <person name="Allen A.E."/>
            <person name="Badger J.H."/>
            <person name="Grimwood J."/>
            <person name="Jabbari K."/>
            <person name="Kuo A."/>
            <person name="Maheswari U."/>
            <person name="Martens C."/>
            <person name="Maumus F."/>
            <person name="Otillar R.P."/>
            <person name="Rayko E."/>
            <person name="Salamov A."/>
            <person name="Vandepoele K."/>
            <person name="Beszteri B."/>
            <person name="Gruber A."/>
            <person name="Heijde M."/>
            <person name="Katinka M."/>
            <person name="Mock T."/>
            <person name="Valentin K."/>
            <person name="Verret F."/>
            <person name="Berges J.A."/>
            <person name="Brownlee C."/>
            <person name="Cadoret J.P."/>
            <person name="Chiovitti A."/>
            <person name="Choi C.J."/>
            <person name="Coesel S."/>
            <person name="De Martino A."/>
            <person name="Detter J.C."/>
            <person name="Durkin C."/>
            <person name="Falciatore A."/>
            <person name="Fournet J."/>
            <person name="Haruta M."/>
            <person name="Huysman M.J."/>
            <person name="Jenkins B.D."/>
            <person name="Jiroutova K."/>
            <person name="Jorgensen R.E."/>
            <person name="Joubert Y."/>
            <person name="Kaplan A."/>
            <person name="Kroger N."/>
            <person name="Kroth P.G."/>
            <person name="La Roche J."/>
            <person name="Lindquist E."/>
            <person name="Lommer M."/>
            <person name="Martin-Jezequel V."/>
            <person name="Lopez P.J."/>
            <person name="Lucas S."/>
            <person name="Mangogna M."/>
            <person name="McGinnis K."/>
            <person name="Medlin L.K."/>
            <person name="Montsant A."/>
            <person name="Oudot-Le Secq M.P."/>
            <person name="Napoli C."/>
            <person name="Obornik M."/>
            <person name="Parker M.S."/>
            <person name="Petit J.L."/>
            <person name="Porcel B.M."/>
            <person name="Poulsen N."/>
            <person name="Robison M."/>
            <person name="Rychlewski L."/>
            <person name="Rynearson T.A."/>
            <person name="Schmutz J."/>
            <person name="Shapiro H."/>
            <person name="Siaut M."/>
            <person name="Stanley M."/>
            <person name="Sussman M.R."/>
            <person name="Taylor A.R."/>
            <person name="Vardi A."/>
            <person name="von Dassow P."/>
            <person name="Vyverman W."/>
            <person name="Willis A."/>
            <person name="Wyrwicz L.S."/>
            <person name="Rokhsar D.S."/>
            <person name="Weissenbach J."/>
            <person name="Armbrust E.V."/>
            <person name="Green B.R."/>
            <person name="Van de Peer Y."/>
            <person name="Grigoriev I.V."/>
        </authorList>
    </citation>
    <scope>NUCLEOTIDE SEQUENCE [LARGE SCALE GENOMIC DNA]</scope>
    <source>
        <strain evidence="4 5">CCMP1335</strain>
    </source>
</reference>
<evidence type="ECO:0000256" key="2">
    <source>
        <dbReference type="ARBA" id="ARBA00022840"/>
    </source>
</evidence>
<dbReference type="PANTHER" id="PTHR45639">
    <property type="entry name" value="HSC70CB, ISOFORM G-RELATED"/>
    <property type="match status" value="1"/>
</dbReference>
<keyword evidence="1" id="KW-0547">Nucleotide-binding</keyword>
<feature type="repeat" description="TPR" evidence="3">
    <location>
        <begin position="529"/>
        <end position="562"/>
    </location>
</feature>
<organism evidence="4 5">
    <name type="scientific">Thalassiosira pseudonana</name>
    <name type="common">Marine diatom</name>
    <name type="synonym">Cyclotella nana</name>
    <dbReference type="NCBI Taxonomy" id="35128"/>
    <lineage>
        <taxon>Eukaryota</taxon>
        <taxon>Sar</taxon>
        <taxon>Stramenopiles</taxon>
        <taxon>Ochrophyta</taxon>
        <taxon>Bacillariophyta</taxon>
        <taxon>Coscinodiscophyceae</taxon>
        <taxon>Thalassiosirophycidae</taxon>
        <taxon>Thalassiosirales</taxon>
        <taxon>Thalassiosiraceae</taxon>
        <taxon>Thalassiosira</taxon>
    </lineage>
</organism>
<dbReference type="InterPro" id="IPR043129">
    <property type="entry name" value="ATPase_NBD"/>
</dbReference>
<dbReference type="InterPro" id="IPR019734">
    <property type="entry name" value="TPR_rpt"/>
</dbReference>
<dbReference type="RefSeq" id="XP_002295292.1">
    <property type="nucleotide sequence ID" value="XM_002295256.1"/>
</dbReference>
<dbReference type="SUPFAM" id="SSF48452">
    <property type="entry name" value="TPR-like"/>
    <property type="match status" value="1"/>
</dbReference>